<evidence type="ECO:0000256" key="7">
    <source>
        <dbReference type="ARBA" id="ARBA00048787"/>
    </source>
</evidence>
<keyword evidence="3" id="KW-0479">Metal-binding</keyword>
<evidence type="ECO:0000256" key="5">
    <source>
        <dbReference type="ARBA" id="ARBA00022833"/>
    </source>
</evidence>
<dbReference type="Pfam" id="PF00962">
    <property type="entry name" value="A_deaminase"/>
    <property type="match status" value="1"/>
</dbReference>
<comment type="similarity">
    <text evidence="2">Belongs to the metallo-dependent hydrolases superfamily. Adenosine and AMP deaminases family.</text>
</comment>
<dbReference type="GO" id="GO:0046103">
    <property type="term" value="P:inosine biosynthetic process"/>
    <property type="evidence" value="ECO:0007669"/>
    <property type="project" value="TreeGrafter"/>
</dbReference>
<evidence type="ECO:0000313" key="10">
    <source>
        <dbReference type="Proteomes" id="UP000054988"/>
    </source>
</evidence>
<feature type="domain" description="Adenosine deaminase" evidence="8">
    <location>
        <begin position="28"/>
        <end position="349"/>
    </location>
</feature>
<dbReference type="InterPro" id="IPR001365">
    <property type="entry name" value="A_deaminase_dom"/>
</dbReference>
<accession>A0A0W0F8E6</accession>
<dbReference type="eggNOG" id="KOG1097">
    <property type="taxonomic scope" value="Eukaryota"/>
</dbReference>
<dbReference type="SUPFAM" id="SSF51556">
    <property type="entry name" value="Metallo-dependent hydrolases"/>
    <property type="match status" value="1"/>
</dbReference>
<dbReference type="Proteomes" id="UP000054988">
    <property type="component" value="Unassembled WGS sequence"/>
</dbReference>
<proteinExistence type="inferred from homology"/>
<evidence type="ECO:0000313" key="9">
    <source>
        <dbReference type="EMBL" id="KTB32608.1"/>
    </source>
</evidence>
<dbReference type="AlphaFoldDB" id="A0A0W0F8E6"/>
<keyword evidence="6" id="KW-0546">Nucleotide metabolism</keyword>
<protein>
    <recommendedName>
        <fullName evidence="8">Adenosine deaminase domain-containing protein</fullName>
    </recommendedName>
</protein>
<comment type="cofactor">
    <cofactor evidence="1">
        <name>Zn(2+)</name>
        <dbReference type="ChEBI" id="CHEBI:29105"/>
    </cofactor>
</comment>
<comment type="caution">
    <text evidence="9">The sequence shown here is derived from an EMBL/GenBank/DDBJ whole genome shotgun (WGS) entry which is preliminary data.</text>
</comment>
<organism evidence="9 10">
    <name type="scientific">Moniliophthora roreri</name>
    <name type="common">Frosty pod rot fungus</name>
    <name type="synonym">Monilia roreri</name>
    <dbReference type="NCBI Taxonomy" id="221103"/>
    <lineage>
        <taxon>Eukaryota</taxon>
        <taxon>Fungi</taxon>
        <taxon>Dikarya</taxon>
        <taxon>Basidiomycota</taxon>
        <taxon>Agaricomycotina</taxon>
        <taxon>Agaricomycetes</taxon>
        <taxon>Agaricomycetidae</taxon>
        <taxon>Agaricales</taxon>
        <taxon>Marasmiineae</taxon>
        <taxon>Marasmiaceae</taxon>
        <taxon>Moniliophthora</taxon>
    </lineage>
</organism>
<dbReference type="EMBL" id="LATX01002210">
    <property type="protein sequence ID" value="KTB32608.1"/>
    <property type="molecule type" value="Genomic_DNA"/>
</dbReference>
<evidence type="ECO:0000256" key="2">
    <source>
        <dbReference type="ARBA" id="ARBA00006676"/>
    </source>
</evidence>
<evidence type="ECO:0000256" key="4">
    <source>
        <dbReference type="ARBA" id="ARBA00022801"/>
    </source>
</evidence>
<dbReference type="InterPro" id="IPR032466">
    <property type="entry name" value="Metal_Hydrolase"/>
</dbReference>
<evidence type="ECO:0000259" key="8">
    <source>
        <dbReference type="Pfam" id="PF00962"/>
    </source>
</evidence>
<keyword evidence="4" id="KW-0378">Hydrolase</keyword>
<dbReference type="Gene3D" id="3.20.20.140">
    <property type="entry name" value="Metal-dependent hydrolases"/>
    <property type="match status" value="1"/>
</dbReference>
<dbReference type="GO" id="GO:0006154">
    <property type="term" value="P:adenosine catabolic process"/>
    <property type="evidence" value="ECO:0007669"/>
    <property type="project" value="TreeGrafter"/>
</dbReference>
<evidence type="ECO:0000256" key="3">
    <source>
        <dbReference type="ARBA" id="ARBA00022723"/>
    </source>
</evidence>
<evidence type="ECO:0000256" key="1">
    <source>
        <dbReference type="ARBA" id="ARBA00001947"/>
    </source>
</evidence>
<gene>
    <name evidence="9" type="ORF">WG66_14837</name>
</gene>
<dbReference type="InterPro" id="IPR006330">
    <property type="entry name" value="Ado/ade_deaminase"/>
</dbReference>
<reference evidence="9 10" key="1">
    <citation type="submission" date="2015-12" db="EMBL/GenBank/DDBJ databases">
        <title>Draft genome sequence of Moniliophthora roreri, the causal agent of frosty pod rot of cacao.</title>
        <authorList>
            <person name="Aime M.C."/>
            <person name="Diaz-Valderrama J.R."/>
            <person name="Kijpornyongpan T."/>
            <person name="Phillips-Mora W."/>
        </authorList>
    </citation>
    <scope>NUCLEOTIDE SEQUENCE [LARGE SCALE GENOMIC DNA]</scope>
    <source>
        <strain evidence="9 10">MCA 2952</strain>
    </source>
</reference>
<evidence type="ECO:0000256" key="6">
    <source>
        <dbReference type="ARBA" id="ARBA00023080"/>
    </source>
</evidence>
<keyword evidence="5" id="KW-0862">Zinc</keyword>
<dbReference type="GO" id="GO:0004000">
    <property type="term" value="F:adenosine deaminase activity"/>
    <property type="evidence" value="ECO:0007669"/>
    <property type="project" value="TreeGrafter"/>
</dbReference>
<dbReference type="GO" id="GO:0046872">
    <property type="term" value="F:metal ion binding"/>
    <property type="evidence" value="ECO:0007669"/>
    <property type="project" value="UniProtKB-KW"/>
</dbReference>
<name>A0A0W0F8E6_MONRR</name>
<comment type="catalytic activity">
    <reaction evidence="7">
        <text>N(6)-methyl-AMP + H2O + H(+) = IMP + methylamine</text>
        <dbReference type="Rhea" id="RHEA:16001"/>
        <dbReference type="ChEBI" id="CHEBI:15377"/>
        <dbReference type="ChEBI" id="CHEBI:15378"/>
        <dbReference type="ChEBI" id="CHEBI:58053"/>
        <dbReference type="ChEBI" id="CHEBI:59338"/>
        <dbReference type="ChEBI" id="CHEBI:144842"/>
    </reaction>
    <physiologicalReaction direction="left-to-right" evidence="7">
        <dbReference type="Rhea" id="RHEA:16002"/>
    </physiologicalReaction>
</comment>
<dbReference type="PANTHER" id="PTHR11409:SF42">
    <property type="entry name" value="ADENOSINE DEAMINASE-LIKE PROTEIN"/>
    <property type="match status" value="1"/>
</dbReference>
<dbReference type="GO" id="GO:0009117">
    <property type="term" value="P:nucleotide metabolic process"/>
    <property type="evidence" value="ECO:0007669"/>
    <property type="project" value="UniProtKB-KW"/>
</dbReference>
<dbReference type="PANTHER" id="PTHR11409">
    <property type="entry name" value="ADENOSINE DEAMINASE"/>
    <property type="match status" value="1"/>
</dbReference>
<sequence length="352" mass="38317">MSSEIAGHCAEALASLSPAQISFIQNLPKVELHAHLNGSIPLSTIQELSKDYAAVYDPGNPNHKLSPAEVEATIQQLTKLDVSNLHGFFGPFAAVYALTSSKEGLGKATRAVLAGFLDGETPQCTYLELRTTPKEAVGMTRLEYVQTVLEEIERYPKEKAAFILSLDRRMKPEIMQECVDLATKLKAAGRRVVGIDLCGDPLAGDMTSLSPYITQAKQAGLGVTLHIAETKENPPDEALDLLAYKPNRLGHATFLNEKALEVVLKEKMCVEICLSSNLLCKTVDSLDAHHIRLYLEQNHPIAICTDDMLPFRNSLLAEYALLLAQPPLGLGLTGDEVAKIAEMGVHSTFSKL</sequence>